<organism evidence="1 2">
    <name type="scientific">Ixodes persulcatus</name>
    <name type="common">Taiga tick</name>
    <dbReference type="NCBI Taxonomy" id="34615"/>
    <lineage>
        <taxon>Eukaryota</taxon>
        <taxon>Metazoa</taxon>
        <taxon>Ecdysozoa</taxon>
        <taxon>Arthropoda</taxon>
        <taxon>Chelicerata</taxon>
        <taxon>Arachnida</taxon>
        <taxon>Acari</taxon>
        <taxon>Parasitiformes</taxon>
        <taxon>Ixodida</taxon>
        <taxon>Ixodoidea</taxon>
        <taxon>Ixodidae</taxon>
        <taxon>Ixodinae</taxon>
        <taxon>Ixodes</taxon>
    </lineage>
</organism>
<sequence>MEDVPVFSLTDYIVMGLMLCVSSGIGVFFAVRDRRDQSNKTFLLGNRELGVFPVAMSLMASFQSATTVLGYPAEMYYKGTQFWMAIFGLALSNVIAAELFMPVLYNLQLTSVNSERGSHWLSRGVVPRDAAREALSMAAQRTQRPGHR</sequence>
<dbReference type="EMBL" id="JABSTQ010011412">
    <property type="protein sequence ID" value="KAG0411686.1"/>
    <property type="molecule type" value="Genomic_DNA"/>
</dbReference>
<reference evidence="1 2" key="1">
    <citation type="journal article" date="2020" name="Cell">
        <title>Large-Scale Comparative Analyses of Tick Genomes Elucidate Their Genetic Diversity and Vector Capacities.</title>
        <authorList>
            <consortium name="Tick Genome and Microbiome Consortium (TIGMIC)"/>
            <person name="Jia N."/>
            <person name="Wang J."/>
            <person name="Shi W."/>
            <person name="Du L."/>
            <person name="Sun Y."/>
            <person name="Zhan W."/>
            <person name="Jiang J.F."/>
            <person name="Wang Q."/>
            <person name="Zhang B."/>
            <person name="Ji P."/>
            <person name="Bell-Sakyi L."/>
            <person name="Cui X.M."/>
            <person name="Yuan T.T."/>
            <person name="Jiang B.G."/>
            <person name="Yang W.F."/>
            <person name="Lam T.T."/>
            <person name="Chang Q.C."/>
            <person name="Ding S.J."/>
            <person name="Wang X.J."/>
            <person name="Zhu J.G."/>
            <person name="Ruan X.D."/>
            <person name="Zhao L."/>
            <person name="Wei J.T."/>
            <person name="Ye R.Z."/>
            <person name="Que T.C."/>
            <person name="Du C.H."/>
            <person name="Zhou Y.H."/>
            <person name="Cheng J.X."/>
            <person name="Dai P.F."/>
            <person name="Guo W.B."/>
            <person name="Han X.H."/>
            <person name="Huang E.J."/>
            <person name="Li L.F."/>
            <person name="Wei W."/>
            <person name="Gao Y.C."/>
            <person name="Liu J.Z."/>
            <person name="Shao H.Z."/>
            <person name="Wang X."/>
            <person name="Wang C.C."/>
            <person name="Yang T.C."/>
            <person name="Huo Q.B."/>
            <person name="Li W."/>
            <person name="Chen H.Y."/>
            <person name="Chen S.E."/>
            <person name="Zhou L.G."/>
            <person name="Ni X.B."/>
            <person name="Tian J.H."/>
            <person name="Sheng Y."/>
            <person name="Liu T."/>
            <person name="Pan Y.S."/>
            <person name="Xia L.Y."/>
            <person name="Li J."/>
            <person name="Zhao F."/>
            <person name="Cao W.C."/>
        </authorList>
    </citation>
    <scope>NUCLEOTIDE SEQUENCE [LARGE SCALE GENOMIC DNA]</scope>
    <source>
        <strain evidence="1">Iper-2018</strain>
    </source>
</reference>
<protein>
    <submittedName>
        <fullName evidence="1">Uncharacterized protein</fullName>
    </submittedName>
</protein>
<accession>A0AC60NX07</accession>
<gene>
    <name evidence="1" type="ORF">HPB47_011168</name>
</gene>
<keyword evidence="2" id="KW-1185">Reference proteome</keyword>
<evidence type="ECO:0000313" key="2">
    <source>
        <dbReference type="Proteomes" id="UP000805193"/>
    </source>
</evidence>
<comment type="caution">
    <text evidence="1">The sequence shown here is derived from an EMBL/GenBank/DDBJ whole genome shotgun (WGS) entry which is preliminary data.</text>
</comment>
<evidence type="ECO:0000313" key="1">
    <source>
        <dbReference type="EMBL" id="KAG0411686.1"/>
    </source>
</evidence>
<proteinExistence type="predicted"/>
<name>A0AC60NX07_IXOPE</name>
<dbReference type="Proteomes" id="UP000805193">
    <property type="component" value="Unassembled WGS sequence"/>
</dbReference>